<evidence type="ECO:0000313" key="2">
    <source>
        <dbReference type="EMBL" id="SCE97500.1"/>
    </source>
</evidence>
<keyword evidence="3" id="KW-1185">Reference proteome</keyword>
<organism evidence="2 3">
    <name type="scientific">Micromonospora mirobrigensis</name>
    <dbReference type="NCBI Taxonomy" id="262898"/>
    <lineage>
        <taxon>Bacteria</taxon>
        <taxon>Bacillati</taxon>
        <taxon>Actinomycetota</taxon>
        <taxon>Actinomycetes</taxon>
        <taxon>Micromonosporales</taxon>
        <taxon>Micromonosporaceae</taxon>
        <taxon>Micromonospora</taxon>
    </lineage>
</organism>
<evidence type="ECO:0000313" key="3">
    <source>
        <dbReference type="Proteomes" id="UP000199504"/>
    </source>
</evidence>
<evidence type="ECO:0000256" key="1">
    <source>
        <dbReference type="SAM" id="MobiDB-lite"/>
    </source>
</evidence>
<feature type="region of interest" description="Disordered" evidence="1">
    <location>
        <begin position="58"/>
        <end position="78"/>
    </location>
</feature>
<gene>
    <name evidence="2" type="ORF">GA0070564_102381</name>
</gene>
<dbReference type="EMBL" id="FMCX01000002">
    <property type="protein sequence ID" value="SCE97500.1"/>
    <property type="molecule type" value="Genomic_DNA"/>
</dbReference>
<dbReference type="OrthoDB" id="3366933at2"/>
<protein>
    <submittedName>
        <fullName evidence="2">Uncharacterized protein</fullName>
    </submittedName>
</protein>
<feature type="region of interest" description="Disordered" evidence="1">
    <location>
        <begin position="1"/>
        <end position="23"/>
    </location>
</feature>
<sequence length="155" mass="16806">MLTSPPPGGLGLPPRRPDCSCPEHADELTDLLLPVDEAGEPPVRLADLIEARKVGVSPAEPQEHWLEPHDESDAGPERLGPFHWGLRVGDEAHDCYSDEAPWSLDQALLDRPGVEQVEWMDREEFLVGAPTLCASGVLAAAARALADPRVRRLAA</sequence>
<dbReference type="Proteomes" id="UP000199504">
    <property type="component" value="Unassembled WGS sequence"/>
</dbReference>
<proteinExistence type="predicted"/>
<feature type="compositionally biased region" description="Basic and acidic residues" evidence="1">
    <location>
        <begin position="61"/>
        <end position="76"/>
    </location>
</feature>
<name>A0A1C4WMQ0_9ACTN</name>
<dbReference type="RefSeq" id="WP_091605761.1">
    <property type="nucleotide sequence ID" value="NZ_FMCX01000002.1"/>
</dbReference>
<accession>A0A1C4WMQ0</accession>
<reference evidence="3" key="1">
    <citation type="submission" date="2016-06" db="EMBL/GenBank/DDBJ databases">
        <authorList>
            <person name="Varghese N."/>
            <person name="Submissions Spin"/>
        </authorList>
    </citation>
    <scope>NUCLEOTIDE SEQUENCE [LARGE SCALE GENOMIC DNA]</scope>
    <source>
        <strain evidence="3">DSM 44830</strain>
    </source>
</reference>
<dbReference type="AlphaFoldDB" id="A0A1C4WMQ0"/>